<name>A0A151WW40_9HYME</name>
<evidence type="ECO:0000313" key="1">
    <source>
        <dbReference type="EMBL" id="KYQ52122.1"/>
    </source>
</evidence>
<organism evidence="1 2">
    <name type="scientific">Mycetomoellerius zeteki</name>
    <dbReference type="NCBI Taxonomy" id="64791"/>
    <lineage>
        <taxon>Eukaryota</taxon>
        <taxon>Metazoa</taxon>
        <taxon>Ecdysozoa</taxon>
        <taxon>Arthropoda</taxon>
        <taxon>Hexapoda</taxon>
        <taxon>Insecta</taxon>
        <taxon>Pterygota</taxon>
        <taxon>Neoptera</taxon>
        <taxon>Endopterygota</taxon>
        <taxon>Hymenoptera</taxon>
        <taxon>Apocrita</taxon>
        <taxon>Aculeata</taxon>
        <taxon>Formicoidea</taxon>
        <taxon>Formicidae</taxon>
        <taxon>Myrmicinae</taxon>
        <taxon>Mycetomoellerius</taxon>
    </lineage>
</organism>
<reference evidence="1 2" key="1">
    <citation type="submission" date="2015-09" db="EMBL/GenBank/DDBJ databases">
        <title>Trachymyrmex zeteki WGS genome.</title>
        <authorList>
            <person name="Nygaard S."/>
            <person name="Hu H."/>
            <person name="Boomsma J."/>
            <person name="Zhang G."/>
        </authorList>
    </citation>
    <scope>NUCLEOTIDE SEQUENCE [LARGE SCALE GENOMIC DNA]</scope>
    <source>
        <strain evidence="1">Tzet28-1</strain>
        <tissue evidence="1">Whole body</tissue>
    </source>
</reference>
<dbReference type="EMBL" id="KQ982691">
    <property type="protein sequence ID" value="KYQ52122.1"/>
    <property type="molecule type" value="Genomic_DNA"/>
</dbReference>
<evidence type="ECO:0000313" key="2">
    <source>
        <dbReference type="Proteomes" id="UP000075809"/>
    </source>
</evidence>
<dbReference type="Proteomes" id="UP000075809">
    <property type="component" value="Unassembled WGS sequence"/>
</dbReference>
<dbReference type="AlphaFoldDB" id="A0A151WW40"/>
<accession>A0A151WW40</accession>
<gene>
    <name evidence="1" type="ORF">ALC60_08736</name>
</gene>
<sequence>MMTKNLPQSTGVNVPEVKAMEVQELIFFVYPRFRKRNKDGRTRITIITPTSTTRHSIIVGLQHEDDNTKKMVVKVSDVTARRFQLDIMVD</sequence>
<protein>
    <submittedName>
        <fullName evidence="1">Uncharacterized protein</fullName>
    </submittedName>
</protein>
<proteinExistence type="predicted"/>
<keyword evidence="2" id="KW-1185">Reference proteome</keyword>